<dbReference type="SUPFAM" id="SSF110324">
    <property type="entry name" value="Ribosomal L27 protein-like"/>
    <property type="match status" value="1"/>
</dbReference>
<evidence type="ECO:0000313" key="10">
    <source>
        <dbReference type="EMBL" id="KAF6018664.1"/>
    </source>
</evidence>
<evidence type="ECO:0000256" key="5">
    <source>
        <dbReference type="ARBA" id="ARBA00022884"/>
    </source>
</evidence>
<comment type="subcellular location">
    <subcellularLocation>
        <location evidence="1">Nucleus</location>
    </subcellularLocation>
</comment>
<gene>
    <name evidence="11" type="ORF">EB796_023025</name>
    <name evidence="10" type="ORF">EB796_023027</name>
</gene>
<dbReference type="GO" id="GO:0000467">
    <property type="term" value="P:exonucleolytic trimming to generate mature 3'-end of 5.8S rRNA from tricistronic rRNA transcript (SSU-rRNA, 5.8S rRNA, LSU-rRNA)"/>
    <property type="evidence" value="ECO:0007669"/>
    <property type="project" value="TreeGrafter"/>
</dbReference>
<feature type="domain" description="RRP4 S1" evidence="9">
    <location>
        <begin position="76"/>
        <end position="147"/>
    </location>
</feature>
<dbReference type="InterPro" id="IPR004088">
    <property type="entry name" value="KH_dom_type_1"/>
</dbReference>
<evidence type="ECO:0000256" key="2">
    <source>
        <dbReference type="ARBA" id="ARBA00009155"/>
    </source>
</evidence>
<sequence length="292" mass="33050">MEFNIRLAANRKSRAVLPSDKTMHQVNPGDLISKDSGYMRGHGTYFDVDEGKILASVAGCVERVNKLICVRPLKTRYIGEVGDVVIGRITEVGNKRWKVDAHTVLDSVLLLSCVNLPGGELRKRSEEDERMMREYLSEGDLISAEVQTVYSDGHLSLHTRSLKYGKLGQGILVKVSPSLVKRCKNHFHNLPCGVTVILGNNGYIWICPLQSNEGAEGGFMQRLDPISEQEREAMVRMRNSILCLAQYKMMLYDTSAYYAYEASSQYQLYEMLKPEAMQNIVNMTRQRIETEM</sequence>
<accession>A0A7J7IZ39</accession>
<dbReference type="InterPro" id="IPR026699">
    <property type="entry name" value="Exosome_RNA_bind1/RRP40/RRP4"/>
</dbReference>
<dbReference type="Pfam" id="PF14382">
    <property type="entry name" value="ECR1_N"/>
    <property type="match status" value="1"/>
</dbReference>
<dbReference type="Gene3D" id="2.40.50.100">
    <property type="match status" value="1"/>
</dbReference>
<evidence type="ECO:0000313" key="12">
    <source>
        <dbReference type="Proteomes" id="UP000593567"/>
    </source>
</evidence>
<dbReference type="GO" id="GO:0071035">
    <property type="term" value="P:nuclear polyadenylation-dependent rRNA catabolic process"/>
    <property type="evidence" value="ECO:0007669"/>
    <property type="project" value="TreeGrafter"/>
</dbReference>
<dbReference type="GO" id="GO:0034475">
    <property type="term" value="P:U4 snRNA 3'-end processing"/>
    <property type="evidence" value="ECO:0007669"/>
    <property type="project" value="TreeGrafter"/>
</dbReference>
<comment type="caution">
    <text evidence="11">The sequence shown here is derived from an EMBL/GenBank/DDBJ whole genome shotgun (WGS) entry which is preliminary data.</text>
</comment>
<dbReference type="GO" id="GO:0000176">
    <property type="term" value="C:nuclear exosome (RNase complex)"/>
    <property type="evidence" value="ECO:0007669"/>
    <property type="project" value="TreeGrafter"/>
</dbReference>
<dbReference type="InterPro" id="IPR036612">
    <property type="entry name" value="KH_dom_type_1_sf"/>
</dbReference>
<dbReference type="GO" id="GO:0071051">
    <property type="term" value="P:poly(A)-dependent snoRNA 3'-end processing"/>
    <property type="evidence" value="ECO:0007669"/>
    <property type="project" value="TreeGrafter"/>
</dbReference>
<keyword evidence="12" id="KW-1185">Reference proteome</keyword>
<comment type="similarity">
    <text evidence="2">Belongs to the RRP4 family.</text>
</comment>
<dbReference type="GO" id="GO:0003723">
    <property type="term" value="F:RNA binding"/>
    <property type="evidence" value="ECO:0007669"/>
    <property type="project" value="UniProtKB-KW"/>
</dbReference>
<dbReference type="EMBL" id="VXIV02003286">
    <property type="protein sequence ID" value="KAF6018664.1"/>
    <property type="molecule type" value="Genomic_DNA"/>
</dbReference>
<dbReference type="GO" id="GO:0071034">
    <property type="term" value="P:CUT catabolic process"/>
    <property type="evidence" value="ECO:0007669"/>
    <property type="project" value="TreeGrafter"/>
</dbReference>
<keyword evidence="4" id="KW-0271">Exosome</keyword>
<dbReference type="SUPFAM" id="SSF50249">
    <property type="entry name" value="Nucleic acid-binding proteins"/>
    <property type="match status" value="1"/>
</dbReference>
<evidence type="ECO:0000313" key="11">
    <source>
        <dbReference type="EMBL" id="KAF6018674.1"/>
    </source>
</evidence>
<keyword evidence="3" id="KW-0698">rRNA processing</keyword>
<dbReference type="Proteomes" id="UP000593567">
    <property type="component" value="Unassembled WGS sequence"/>
</dbReference>
<feature type="domain" description="Exosome complex component N-terminal" evidence="7">
    <location>
        <begin position="26"/>
        <end position="64"/>
    </location>
</feature>
<reference evidence="11 12" key="2">
    <citation type="submission" date="2020-06" db="EMBL/GenBank/DDBJ databases">
        <title>Draft genome of Bugula neritina, a colonial animal packing powerful symbionts and potential medicines.</title>
        <authorList>
            <person name="Rayko M."/>
        </authorList>
    </citation>
    <scope>NUCLEOTIDE SEQUENCE [LARGE SCALE GENOMIC DNA]</scope>
    <source>
        <strain evidence="11">Kwan_BN1</strain>
    </source>
</reference>
<evidence type="ECO:0000256" key="1">
    <source>
        <dbReference type="ARBA" id="ARBA00004123"/>
    </source>
</evidence>
<dbReference type="OrthoDB" id="1650at2759"/>
<dbReference type="EMBL" id="VXIV02003285">
    <property type="protein sequence ID" value="KAF6018674.1"/>
    <property type="molecule type" value="Genomic_DNA"/>
</dbReference>
<evidence type="ECO:0000259" key="9">
    <source>
        <dbReference type="Pfam" id="PF21266"/>
    </source>
</evidence>
<evidence type="ECO:0000259" key="8">
    <source>
        <dbReference type="Pfam" id="PF15985"/>
    </source>
</evidence>
<dbReference type="GO" id="GO:0071038">
    <property type="term" value="P:TRAMP-dependent tRNA surveillance pathway"/>
    <property type="evidence" value="ECO:0007669"/>
    <property type="project" value="TreeGrafter"/>
</dbReference>
<evidence type="ECO:0000256" key="4">
    <source>
        <dbReference type="ARBA" id="ARBA00022835"/>
    </source>
</evidence>
<dbReference type="PANTHER" id="PTHR21321:SF4">
    <property type="entry name" value="EXOSOME COMPLEX COMPONENT RRP4"/>
    <property type="match status" value="1"/>
</dbReference>
<reference evidence="11 12" key="1">
    <citation type="submission" date="2019-09" db="EMBL/GenBank/DDBJ databases">
        <authorList>
            <person name="Raiko M."/>
            <person name="Komissarov A."/>
            <person name="Rhodes A."/>
            <person name="Kliver S."/>
            <person name="Lim-Fong G."/>
            <person name="Kwan J."/>
            <person name="O'Brien S.J."/>
            <person name="Lopez J.V."/>
        </authorList>
    </citation>
    <scope>NUCLEOTIDE SEQUENCE [LARGE SCALE GENOMIC DNA]</scope>
    <source>
        <strain evidence="11">Kwan_BN1</strain>
    </source>
</reference>
<dbReference type="InterPro" id="IPR012340">
    <property type="entry name" value="NA-bd_OB-fold"/>
</dbReference>
<protein>
    <submittedName>
        <fullName evidence="11">EXOSC2</fullName>
    </submittedName>
</protein>
<dbReference type="SUPFAM" id="SSF54791">
    <property type="entry name" value="Eukaryotic type KH-domain (KH-domain type I)"/>
    <property type="match status" value="1"/>
</dbReference>
<dbReference type="CDD" id="cd05789">
    <property type="entry name" value="S1_Rrp4"/>
    <property type="match status" value="1"/>
</dbReference>
<dbReference type="AlphaFoldDB" id="A0A7J7IZ39"/>
<organism evidence="11 12">
    <name type="scientific">Bugula neritina</name>
    <name type="common">Brown bryozoan</name>
    <name type="synonym">Sertularia neritina</name>
    <dbReference type="NCBI Taxonomy" id="10212"/>
    <lineage>
        <taxon>Eukaryota</taxon>
        <taxon>Metazoa</taxon>
        <taxon>Spiralia</taxon>
        <taxon>Lophotrochozoa</taxon>
        <taxon>Bryozoa</taxon>
        <taxon>Gymnolaemata</taxon>
        <taxon>Cheilostomatida</taxon>
        <taxon>Flustrina</taxon>
        <taxon>Buguloidea</taxon>
        <taxon>Bugulidae</taxon>
        <taxon>Bugula</taxon>
    </lineage>
</organism>
<proteinExistence type="inferred from homology"/>
<dbReference type="CDD" id="cd22525">
    <property type="entry name" value="KH-I_Rrp4_eukar"/>
    <property type="match status" value="1"/>
</dbReference>
<name>A0A7J7IZ39_BUGNE</name>
<keyword evidence="6" id="KW-0539">Nucleus</keyword>
<evidence type="ECO:0000256" key="3">
    <source>
        <dbReference type="ARBA" id="ARBA00022552"/>
    </source>
</evidence>
<keyword evidence="5" id="KW-0694">RNA-binding</keyword>
<evidence type="ECO:0000256" key="6">
    <source>
        <dbReference type="ARBA" id="ARBA00023242"/>
    </source>
</evidence>
<dbReference type="Gene3D" id="2.40.50.140">
    <property type="entry name" value="Nucleic acid-binding proteins"/>
    <property type="match status" value="1"/>
</dbReference>
<feature type="domain" description="K Homology" evidence="8">
    <location>
        <begin position="170"/>
        <end position="208"/>
    </location>
</feature>
<dbReference type="Pfam" id="PF21266">
    <property type="entry name" value="S1_RRP4"/>
    <property type="match status" value="1"/>
</dbReference>
<dbReference type="InterPro" id="IPR048565">
    <property type="entry name" value="S1_RRP4"/>
</dbReference>
<dbReference type="InterPro" id="IPR025721">
    <property type="entry name" value="Exosome_cplx_N_dom"/>
</dbReference>
<dbReference type="Pfam" id="PF15985">
    <property type="entry name" value="KH_6"/>
    <property type="match status" value="1"/>
</dbReference>
<evidence type="ECO:0000259" key="7">
    <source>
        <dbReference type="Pfam" id="PF14382"/>
    </source>
</evidence>
<dbReference type="FunFam" id="2.40.50.140:FF:000038">
    <property type="entry name" value="Exosome complex component RRP4"/>
    <property type="match status" value="1"/>
</dbReference>
<dbReference type="PANTHER" id="PTHR21321">
    <property type="entry name" value="PNAS-3 RELATED"/>
    <property type="match status" value="1"/>
</dbReference>
<dbReference type="GO" id="GO:0000177">
    <property type="term" value="C:cytoplasmic exosome (RNase complex)"/>
    <property type="evidence" value="ECO:0007669"/>
    <property type="project" value="TreeGrafter"/>
</dbReference>